<dbReference type="Proteomes" id="UP000785679">
    <property type="component" value="Unassembled WGS sequence"/>
</dbReference>
<accession>A0A8J8P3J3</accession>
<sequence>MRRHHQHIKFQIKCKPYSQNSLLNIRAFKLFQSSVMASIMRNRQFLHLQNNKQDQTQFKGKFIQIFENLQENDLFGLMTLSSGKQPFVVINLERKHNNLKMKRSTLRHLNMTQRRTSDSPESKHAVKLTILQQCLRYCFESAREACPAQRVKTRNELGGPQNWVVAIVGHHQQELTKIEQYIKGTQKYSNVNLIIIGVSIYDKGLCDKYRSLCNMTPEGQFVNLNFNEQNDQLAHAFQLNGKEGENQLLDEVPSYERTFSRVEAAMQLFDSKREPYITQHIDFN</sequence>
<comment type="caution">
    <text evidence="1">The sequence shown here is derived from an EMBL/GenBank/DDBJ whole genome shotgun (WGS) entry which is preliminary data.</text>
</comment>
<organism evidence="1 2">
    <name type="scientific">Halteria grandinella</name>
    <dbReference type="NCBI Taxonomy" id="5974"/>
    <lineage>
        <taxon>Eukaryota</taxon>
        <taxon>Sar</taxon>
        <taxon>Alveolata</taxon>
        <taxon>Ciliophora</taxon>
        <taxon>Intramacronucleata</taxon>
        <taxon>Spirotrichea</taxon>
        <taxon>Stichotrichia</taxon>
        <taxon>Sporadotrichida</taxon>
        <taxon>Halteriidae</taxon>
        <taxon>Halteria</taxon>
    </lineage>
</organism>
<keyword evidence="2" id="KW-1185">Reference proteome</keyword>
<evidence type="ECO:0000313" key="2">
    <source>
        <dbReference type="Proteomes" id="UP000785679"/>
    </source>
</evidence>
<reference evidence="1" key="1">
    <citation type="submission" date="2019-06" db="EMBL/GenBank/DDBJ databases">
        <authorList>
            <person name="Zheng W."/>
        </authorList>
    </citation>
    <scope>NUCLEOTIDE SEQUENCE</scope>
    <source>
        <strain evidence="1">QDHG01</strain>
    </source>
</reference>
<gene>
    <name evidence="1" type="ORF">FGO68_gene1069</name>
</gene>
<name>A0A8J8P3J3_HALGN</name>
<protein>
    <submittedName>
        <fullName evidence="1">Uncharacterized protein</fullName>
    </submittedName>
</protein>
<proteinExistence type="predicted"/>
<dbReference type="OrthoDB" id="325494at2759"/>
<dbReference type="EMBL" id="RRYP01001870">
    <property type="protein sequence ID" value="TNV85394.1"/>
    <property type="molecule type" value="Genomic_DNA"/>
</dbReference>
<dbReference type="AlphaFoldDB" id="A0A8J8P3J3"/>
<evidence type="ECO:0000313" key="1">
    <source>
        <dbReference type="EMBL" id="TNV85394.1"/>
    </source>
</evidence>